<dbReference type="Proteomes" id="UP000269041">
    <property type="component" value="Unassembled WGS sequence"/>
</dbReference>
<evidence type="ECO:0000259" key="1">
    <source>
        <dbReference type="Pfam" id="PF13470"/>
    </source>
</evidence>
<reference evidence="2 3" key="1">
    <citation type="submission" date="2018-12" db="EMBL/GenBank/DDBJ databases">
        <title>Genomic taxonomy of the Vibrionaceae family.</title>
        <authorList>
            <person name="Gomez-Gil B."/>
            <person name="Enciso-Ibarra K."/>
        </authorList>
    </citation>
    <scope>NUCLEOTIDE SEQUENCE [LARGE SCALE GENOMIC DNA]</scope>
    <source>
        <strain evidence="2 3">CAIM 594</strain>
    </source>
</reference>
<dbReference type="RefSeq" id="WP_125319897.1">
    <property type="nucleotide sequence ID" value="NZ_AP024890.1"/>
</dbReference>
<comment type="caution">
    <text evidence="2">The sequence shown here is derived from an EMBL/GenBank/DDBJ whole genome shotgun (WGS) entry which is preliminary data.</text>
</comment>
<proteinExistence type="predicted"/>
<accession>A0A3R9FP01</accession>
<keyword evidence="3" id="KW-1185">Reference proteome</keyword>
<evidence type="ECO:0000313" key="3">
    <source>
        <dbReference type="Proteomes" id="UP000269041"/>
    </source>
</evidence>
<dbReference type="Pfam" id="PF13470">
    <property type="entry name" value="PIN_3"/>
    <property type="match status" value="1"/>
</dbReference>
<dbReference type="OrthoDB" id="211933at2"/>
<protein>
    <submittedName>
        <fullName evidence="2">PIN domain-containing protein</fullName>
    </submittedName>
</protein>
<dbReference type="InterPro" id="IPR002716">
    <property type="entry name" value="PIN_dom"/>
</dbReference>
<evidence type="ECO:0000313" key="2">
    <source>
        <dbReference type="EMBL" id="RSD32468.1"/>
    </source>
</evidence>
<name>A0A3R9FP01_9VIBR</name>
<dbReference type="EMBL" id="RSFA01000009">
    <property type="protein sequence ID" value="RSD32468.1"/>
    <property type="molecule type" value="Genomic_DNA"/>
</dbReference>
<gene>
    <name evidence="2" type="ORF">EJA03_03700</name>
</gene>
<dbReference type="AlphaFoldDB" id="A0A3R9FP01"/>
<feature type="domain" description="PIN" evidence="1">
    <location>
        <begin position="6"/>
        <end position="112"/>
    </location>
</feature>
<sequence>MATYTVLFDVCVMYPAPLRSYLMYLSNTGLFRARWSNQIHDEWIRNLMKNNPSLQREQLERVKNLMNAHVPDCLVEEYEYLISGLSLPDEDDRHILATALKGQAEAIITFNLKDFPTEKLSPLGVSAIHPDEFLSDMFEMDPSACIKVCQCGLNLISNPEICLSFPALPRFNESVCTGSLKQSSSGLKPVSKSP</sequence>
<organism evidence="2 3">
    <name type="scientific">Vibrio pectenicida</name>
    <dbReference type="NCBI Taxonomy" id="62763"/>
    <lineage>
        <taxon>Bacteria</taxon>
        <taxon>Pseudomonadati</taxon>
        <taxon>Pseudomonadota</taxon>
        <taxon>Gammaproteobacteria</taxon>
        <taxon>Vibrionales</taxon>
        <taxon>Vibrionaceae</taxon>
        <taxon>Vibrio</taxon>
    </lineage>
</organism>